<evidence type="ECO:0000256" key="9">
    <source>
        <dbReference type="SAM" id="SignalP"/>
    </source>
</evidence>
<evidence type="ECO:0000313" key="10">
    <source>
        <dbReference type="EMBL" id="EXV04586.1"/>
    </source>
</evidence>
<evidence type="ECO:0000256" key="1">
    <source>
        <dbReference type="ARBA" id="ARBA00009006"/>
    </source>
</evidence>
<dbReference type="CDD" id="cd00606">
    <property type="entry name" value="fungal_RNase"/>
    <property type="match status" value="1"/>
</dbReference>
<name>A0A0A1V4M9_9HYPO</name>
<feature type="chain" id="PRO_5001992424" description="ribonuclease T1" evidence="9">
    <location>
        <begin position="18"/>
        <end position="146"/>
    </location>
</feature>
<dbReference type="Gene3D" id="3.10.450.30">
    <property type="entry name" value="Microbial ribonucleases"/>
    <property type="match status" value="1"/>
</dbReference>
<comment type="caution">
    <text evidence="10">The sequence shown here is derived from an EMBL/GenBank/DDBJ whole genome shotgun (WGS) entry which is preliminary data.</text>
</comment>
<dbReference type="PANTHER" id="PTHR42104:SF1">
    <property type="entry name" value="EXTRACELLULAR GUANYL-SPECIFIC RIBONUCLEASE RNTA (AFU_ORTHOLOGUE AFUA_4G03230)"/>
    <property type="match status" value="1"/>
</dbReference>
<evidence type="ECO:0000256" key="2">
    <source>
        <dbReference type="ARBA" id="ARBA00012549"/>
    </source>
</evidence>
<accession>A0A0A1V4M9</accession>
<evidence type="ECO:0000256" key="6">
    <source>
        <dbReference type="ARBA" id="ARBA00023157"/>
    </source>
</evidence>
<dbReference type="GO" id="GO:0046589">
    <property type="term" value="F:ribonuclease T1 activity"/>
    <property type="evidence" value="ECO:0007669"/>
    <property type="project" value="UniProtKB-EC"/>
</dbReference>
<sequence>MRLSFTFFLSLVALAVCDTFSCGGTMYSSKKLTTATGEACSLLKQGRSVGRNKYPHEYRNLEKIKLTGSGPYYEFPIFANGEVYDGGSPGPDRVIITKDCKQAGVITHKGASGNSFVTCSPASVGTLNSPSVFALCFAMILHAVFA</sequence>
<keyword evidence="7" id="KW-0456">Lyase</keyword>
<comment type="similarity">
    <text evidence="1">Belongs to the ribonuclease N1/T1 family.</text>
</comment>
<protein>
    <recommendedName>
        <fullName evidence="2">ribonuclease T1</fullName>
        <ecNumber evidence="2">4.6.1.24</ecNumber>
    </recommendedName>
</protein>
<keyword evidence="5" id="KW-0378">Hydrolase</keyword>
<evidence type="ECO:0000313" key="11">
    <source>
        <dbReference type="Proteomes" id="UP000030151"/>
    </source>
</evidence>
<dbReference type="GO" id="GO:0003723">
    <property type="term" value="F:RNA binding"/>
    <property type="evidence" value="ECO:0007669"/>
    <property type="project" value="InterPro"/>
</dbReference>
<dbReference type="Pfam" id="PF00545">
    <property type="entry name" value="Ribonuclease"/>
    <property type="match status" value="1"/>
</dbReference>
<keyword evidence="4" id="KW-0255">Endonuclease</keyword>
<evidence type="ECO:0000256" key="5">
    <source>
        <dbReference type="ARBA" id="ARBA00022801"/>
    </source>
</evidence>
<dbReference type="EC" id="4.6.1.24" evidence="2"/>
<dbReference type="PANTHER" id="PTHR42104">
    <property type="entry name" value="EXTRACELLULAR GUANYL-SPECIFIC RIBONUCLEASE RNTA (AFU_ORTHOLOGUE AFUA_4G03230)"/>
    <property type="match status" value="1"/>
</dbReference>
<evidence type="ECO:0000256" key="4">
    <source>
        <dbReference type="ARBA" id="ARBA00022759"/>
    </source>
</evidence>
<evidence type="ECO:0000256" key="7">
    <source>
        <dbReference type="ARBA" id="ARBA00023239"/>
    </source>
</evidence>
<keyword evidence="3" id="KW-0540">Nuclease</keyword>
<organism evidence="10 11">
    <name type="scientific">Metarhizium robertsii</name>
    <dbReference type="NCBI Taxonomy" id="568076"/>
    <lineage>
        <taxon>Eukaryota</taxon>
        <taxon>Fungi</taxon>
        <taxon>Dikarya</taxon>
        <taxon>Ascomycota</taxon>
        <taxon>Pezizomycotina</taxon>
        <taxon>Sordariomycetes</taxon>
        <taxon>Hypocreomycetidae</taxon>
        <taxon>Hypocreales</taxon>
        <taxon>Clavicipitaceae</taxon>
        <taxon>Metarhizium</taxon>
    </lineage>
</organism>
<dbReference type="EMBL" id="JELW01000002">
    <property type="protein sequence ID" value="EXV04586.1"/>
    <property type="molecule type" value="Genomic_DNA"/>
</dbReference>
<evidence type="ECO:0000256" key="3">
    <source>
        <dbReference type="ARBA" id="ARBA00022722"/>
    </source>
</evidence>
<dbReference type="AlphaFoldDB" id="A0A0A1V4M9"/>
<reference evidence="10 11" key="1">
    <citation type="submission" date="2014-02" db="EMBL/GenBank/DDBJ databases">
        <title>The genome sequence of the entomopathogenic fungus Metarhizium robertsii ARSEF 2575.</title>
        <authorList>
            <person name="Giuliano Garisto Donzelli B."/>
            <person name="Roe B.A."/>
            <person name="Macmil S.L."/>
            <person name="Krasnoff S.B."/>
            <person name="Gibson D.M."/>
        </authorList>
    </citation>
    <scope>NUCLEOTIDE SEQUENCE [LARGE SCALE GENOMIC DNA]</scope>
    <source>
        <strain evidence="10 11">ARSEF 2575</strain>
    </source>
</reference>
<keyword evidence="9" id="KW-0732">Signal</keyword>
<dbReference type="HOGENOM" id="CLU_111658_2_0_1"/>
<proteinExistence type="inferred from homology"/>
<dbReference type="Proteomes" id="UP000030151">
    <property type="component" value="Unassembled WGS sequence"/>
</dbReference>
<dbReference type="OrthoDB" id="5425539at2759"/>
<comment type="catalytic activity">
    <reaction evidence="8">
        <text>[RNA] containing guanosine + H2O = an [RNA fragment]-3'-guanosine-3'-phosphate + a 5'-hydroxy-ribonucleotide-3'-[RNA fragment].</text>
        <dbReference type="EC" id="4.6.1.24"/>
    </reaction>
</comment>
<gene>
    <name evidence="10" type="ORF">X797_002267</name>
</gene>
<evidence type="ECO:0000256" key="8">
    <source>
        <dbReference type="ARBA" id="ARBA00034015"/>
    </source>
</evidence>
<dbReference type="InterPro" id="IPR000026">
    <property type="entry name" value="N1-like"/>
</dbReference>
<dbReference type="GO" id="GO:0016787">
    <property type="term" value="F:hydrolase activity"/>
    <property type="evidence" value="ECO:0007669"/>
    <property type="project" value="UniProtKB-KW"/>
</dbReference>
<keyword evidence="6" id="KW-1015">Disulfide bond</keyword>
<dbReference type="InterPro" id="IPR016191">
    <property type="entry name" value="Ribonuclease/ribotoxin"/>
</dbReference>
<feature type="signal peptide" evidence="9">
    <location>
        <begin position="1"/>
        <end position="17"/>
    </location>
</feature>
<dbReference type="SUPFAM" id="SSF53933">
    <property type="entry name" value="Microbial ribonucleases"/>
    <property type="match status" value="1"/>
</dbReference>